<feature type="region of interest" description="Disordered" evidence="1">
    <location>
        <begin position="349"/>
        <end position="388"/>
    </location>
</feature>
<dbReference type="RefSeq" id="XP_033601180.1">
    <property type="nucleotide sequence ID" value="XM_033741083.1"/>
</dbReference>
<reference evidence="2" key="1">
    <citation type="journal article" date="2020" name="Stud. Mycol.">
        <title>101 Dothideomycetes genomes: a test case for predicting lifestyles and emergence of pathogens.</title>
        <authorList>
            <person name="Haridas S."/>
            <person name="Albert R."/>
            <person name="Binder M."/>
            <person name="Bloem J."/>
            <person name="Labutti K."/>
            <person name="Salamov A."/>
            <person name="Andreopoulos B."/>
            <person name="Baker S."/>
            <person name="Barry K."/>
            <person name="Bills G."/>
            <person name="Bluhm B."/>
            <person name="Cannon C."/>
            <person name="Castanera R."/>
            <person name="Culley D."/>
            <person name="Daum C."/>
            <person name="Ezra D."/>
            <person name="Gonzalez J."/>
            <person name="Henrissat B."/>
            <person name="Kuo A."/>
            <person name="Liang C."/>
            <person name="Lipzen A."/>
            <person name="Lutzoni F."/>
            <person name="Magnuson J."/>
            <person name="Mondo S."/>
            <person name="Nolan M."/>
            <person name="Ohm R."/>
            <person name="Pangilinan J."/>
            <person name="Park H.-J."/>
            <person name="Ramirez L."/>
            <person name="Alfaro M."/>
            <person name="Sun H."/>
            <person name="Tritt A."/>
            <person name="Yoshinaga Y."/>
            <person name="Zwiers L.-H."/>
            <person name="Turgeon B."/>
            <person name="Goodwin S."/>
            <person name="Spatafora J."/>
            <person name="Crous P."/>
            <person name="Grigoriev I."/>
        </authorList>
    </citation>
    <scope>NUCLEOTIDE SEQUENCE</scope>
    <source>
        <strain evidence="2">CBS 121739</strain>
    </source>
</reference>
<name>A0A6A6W957_9PEZI</name>
<dbReference type="AlphaFoldDB" id="A0A6A6W957"/>
<keyword evidence="3" id="KW-1185">Reference proteome</keyword>
<evidence type="ECO:0000313" key="3">
    <source>
        <dbReference type="Proteomes" id="UP000799437"/>
    </source>
</evidence>
<accession>A0A6A6W957</accession>
<dbReference type="GeneID" id="54482137"/>
<protein>
    <submittedName>
        <fullName evidence="2">Uncharacterized protein</fullName>
    </submittedName>
</protein>
<feature type="compositionally biased region" description="Pro residues" evidence="1">
    <location>
        <begin position="377"/>
        <end position="386"/>
    </location>
</feature>
<feature type="compositionally biased region" description="Low complexity" evidence="1">
    <location>
        <begin position="363"/>
        <end position="376"/>
    </location>
</feature>
<evidence type="ECO:0000313" key="2">
    <source>
        <dbReference type="EMBL" id="KAF2758729.1"/>
    </source>
</evidence>
<dbReference type="Proteomes" id="UP000799437">
    <property type="component" value="Unassembled WGS sequence"/>
</dbReference>
<dbReference type="EMBL" id="ML996571">
    <property type="protein sequence ID" value="KAF2758729.1"/>
    <property type="molecule type" value="Genomic_DNA"/>
</dbReference>
<organism evidence="2 3">
    <name type="scientific">Pseudovirgaria hyperparasitica</name>
    <dbReference type="NCBI Taxonomy" id="470096"/>
    <lineage>
        <taxon>Eukaryota</taxon>
        <taxon>Fungi</taxon>
        <taxon>Dikarya</taxon>
        <taxon>Ascomycota</taxon>
        <taxon>Pezizomycotina</taxon>
        <taxon>Dothideomycetes</taxon>
        <taxon>Dothideomycetes incertae sedis</taxon>
        <taxon>Acrospermales</taxon>
        <taxon>Acrospermaceae</taxon>
        <taxon>Pseudovirgaria</taxon>
    </lineage>
</organism>
<evidence type="ECO:0000256" key="1">
    <source>
        <dbReference type="SAM" id="MobiDB-lite"/>
    </source>
</evidence>
<sequence>MDRLKPLMLPKALEQQRSLFADFQRRDHEAEEGRNALFEETANRFPSSESSNPTLCSTPFRLPISSALPCLTNVAASPRSSKAIRPNSFFADDDFSDLSNLRSKRWSEATFTSNYDLSFKPGEFIASTPKSVPADTKRIDRRAMQFNNSAGIRSVVKATDLVSRRSPQASPLLEKSQDTSGSPPLKINYGQLFTALCITDPTALSHPMKLTTSSYKLSHLGLLQLGTSGVMSGAQPGEQETWDISQELGLDGRPKFLLEWRGTLTSFIPGRGKMYLASQIDITSVLRGMAAYDLNNTHQAEFADGTSRHSLPEPDPNSTAMAAFVEMFTDVKMQFKRYFVVQQKPRSRIPLPSPGTTAGFRLPASPRGRGPASPRSPHLPRPPSSPRPYAKLTDYAIIFASPEIHARGEDATFNFMHCPRSVLDALERHLGGTRSFELPVKWGLSRQLLWLVGVQVSDGTARWWVCFLLDWDDEIF</sequence>
<gene>
    <name evidence="2" type="ORF">EJ05DRAFT_362341</name>
</gene>
<proteinExistence type="predicted"/>